<protein>
    <recommendedName>
        <fullName evidence="11">CCA-adding enzyme</fullName>
        <ecNumber evidence="11">2.7.7.72</ecNumber>
    </recommendedName>
    <alternativeName>
        <fullName evidence="11">CCA tRNA nucleotidyltransferase</fullName>
    </alternativeName>
    <alternativeName>
        <fullName evidence="11">tRNA CCA-pyrophosphorylase</fullName>
    </alternativeName>
    <alternativeName>
        <fullName evidence="11">tRNA adenylyl-/cytidylyl- transferase</fullName>
    </alternativeName>
    <alternativeName>
        <fullName evidence="11">tRNA nucleotidyltransferase</fullName>
    </alternativeName>
    <alternativeName>
        <fullName evidence="11">tRNA-NT</fullName>
    </alternativeName>
</protein>
<keyword evidence="2 11" id="KW-0808">Transferase</keyword>
<dbReference type="Pfam" id="PF12627">
    <property type="entry name" value="PolyA_pol_RNAbd"/>
    <property type="match status" value="1"/>
</dbReference>
<comment type="catalytic activity">
    <reaction evidence="11">
        <text>a tRNA with a 3' CCA end + 2 CTP + ATP = a tRNA with a 3' CCACCA end + 3 diphosphate</text>
        <dbReference type="Rhea" id="RHEA:76235"/>
        <dbReference type="Rhea" id="RHEA-COMP:10468"/>
        <dbReference type="Rhea" id="RHEA-COMP:18655"/>
        <dbReference type="ChEBI" id="CHEBI:30616"/>
        <dbReference type="ChEBI" id="CHEBI:33019"/>
        <dbReference type="ChEBI" id="CHEBI:37563"/>
        <dbReference type="ChEBI" id="CHEBI:83071"/>
        <dbReference type="ChEBI" id="CHEBI:195187"/>
    </reaction>
</comment>
<evidence type="ECO:0000256" key="4">
    <source>
        <dbReference type="ARBA" id="ARBA00022695"/>
    </source>
</evidence>
<feature type="domain" description="tRNA nucleotidyltransferase/poly(A) polymerase RNA and SrmB- binding" evidence="13">
    <location>
        <begin position="174"/>
        <end position="232"/>
    </location>
</feature>
<keyword evidence="7 11" id="KW-0692">RNA repair</keyword>
<dbReference type="GO" id="GO:0000287">
    <property type="term" value="F:magnesium ion binding"/>
    <property type="evidence" value="ECO:0007669"/>
    <property type="project" value="UniProtKB-UniRule"/>
</dbReference>
<feature type="binding site" evidence="11">
    <location>
        <position position="116"/>
    </location>
    <ligand>
        <name>ATP</name>
        <dbReference type="ChEBI" id="CHEBI:30616"/>
    </ligand>
</feature>
<dbReference type="InterPro" id="IPR043519">
    <property type="entry name" value="NT_sf"/>
</dbReference>
<dbReference type="AlphaFoldDB" id="A0A2K9J7G1"/>
<dbReference type="GO" id="GO:0160016">
    <property type="term" value="F:CCACCA tRNA nucleotidyltransferase activity"/>
    <property type="evidence" value="ECO:0007669"/>
    <property type="project" value="RHEA"/>
</dbReference>
<feature type="binding site" evidence="11">
    <location>
        <position position="159"/>
    </location>
    <ligand>
        <name>ATP</name>
        <dbReference type="ChEBI" id="CHEBI:30616"/>
    </ligand>
</feature>
<evidence type="ECO:0000256" key="3">
    <source>
        <dbReference type="ARBA" id="ARBA00022694"/>
    </source>
</evidence>
<comment type="catalytic activity">
    <reaction evidence="11">
        <text>a tRNA precursor + 2 CTP + ATP = a tRNA with a 3' CCA end + 3 diphosphate</text>
        <dbReference type="Rhea" id="RHEA:14433"/>
        <dbReference type="Rhea" id="RHEA-COMP:10465"/>
        <dbReference type="Rhea" id="RHEA-COMP:10468"/>
        <dbReference type="ChEBI" id="CHEBI:30616"/>
        <dbReference type="ChEBI" id="CHEBI:33019"/>
        <dbReference type="ChEBI" id="CHEBI:37563"/>
        <dbReference type="ChEBI" id="CHEBI:74896"/>
        <dbReference type="ChEBI" id="CHEBI:83071"/>
        <dbReference type="EC" id="2.7.7.72"/>
    </reaction>
</comment>
<feature type="binding site" evidence="11">
    <location>
        <position position="32"/>
    </location>
    <ligand>
        <name>CTP</name>
        <dbReference type="ChEBI" id="CHEBI:37563"/>
    </ligand>
</feature>
<dbReference type="GO" id="GO:0005524">
    <property type="term" value="F:ATP binding"/>
    <property type="evidence" value="ECO:0007669"/>
    <property type="project" value="UniProtKB-UniRule"/>
</dbReference>
<dbReference type="SUPFAM" id="SSF81891">
    <property type="entry name" value="Poly A polymerase C-terminal region-like"/>
    <property type="match status" value="1"/>
</dbReference>
<reference evidence="16" key="1">
    <citation type="submission" date="2016-11" db="EMBL/GenBank/DDBJ databases">
        <title>Complete genome sequence of Virgibacillus pantothenticus 21D, a halophilic bacterium isolated from the deep hypersaline anoxic basin Discovery in the Mediterranean Sea.</title>
        <authorList>
            <person name="Zeaiter Z."/>
            <person name="Booth J.M."/>
            <person name="Prosdocimi E.M."/>
            <person name="Mapelli F."/>
            <person name="Fusi M."/>
            <person name="Daffonchio D."/>
            <person name="Borin S."/>
            <person name="Crotti E."/>
        </authorList>
    </citation>
    <scope>NUCLEOTIDE SEQUENCE [LARGE SCALE GENOMIC DNA]</scope>
    <source>
        <strain evidence="16">21D</strain>
    </source>
</reference>
<evidence type="ECO:0000259" key="12">
    <source>
        <dbReference type="Pfam" id="PF01743"/>
    </source>
</evidence>
<dbReference type="InterPro" id="IPR002646">
    <property type="entry name" value="PolA_pol_head_dom"/>
</dbReference>
<feature type="binding site" evidence="11">
    <location>
        <position position="165"/>
    </location>
    <ligand>
        <name>CTP</name>
        <dbReference type="ChEBI" id="CHEBI:37563"/>
    </ligand>
</feature>
<evidence type="ECO:0000256" key="7">
    <source>
        <dbReference type="ARBA" id="ARBA00022800"/>
    </source>
</evidence>
<proteinExistence type="inferred from homology"/>
<dbReference type="NCBIfam" id="NF009814">
    <property type="entry name" value="PRK13299.1"/>
    <property type="match status" value="1"/>
</dbReference>
<dbReference type="Gene3D" id="1.10.3090.10">
    <property type="entry name" value="cca-adding enzyme, domain 2"/>
    <property type="match status" value="1"/>
</dbReference>
<evidence type="ECO:0000256" key="1">
    <source>
        <dbReference type="ARBA" id="ARBA00001946"/>
    </source>
</evidence>
<dbReference type="GO" id="GO:0000049">
    <property type="term" value="F:tRNA binding"/>
    <property type="evidence" value="ECO:0007669"/>
    <property type="project" value="UniProtKB-UniRule"/>
</dbReference>
<dbReference type="GO" id="GO:0042245">
    <property type="term" value="P:RNA repair"/>
    <property type="evidence" value="ECO:0007669"/>
    <property type="project" value="UniProtKB-KW"/>
</dbReference>
<dbReference type="SUPFAM" id="SSF81301">
    <property type="entry name" value="Nucleotidyltransferase"/>
    <property type="match status" value="1"/>
</dbReference>
<evidence type="ECO:0000256" key="6">
    <source>
        <dbReference type="ARBA" id="ARBA00022741"/>
    </source>
</evidence>
<dbReference type="PANTHER" id="PTHR46173:SF1">
    <property type="entry name" value="CCA TRNA NUCLEOTIDYLTRANSFERASE 1, MITOCHONDRIAL"/>
    <property type="match status" value="1"/>
</dbReference>
<evidence type="ECO:0000259" key="13">
    <source>
        <dbReference type="Pfam" id="PF12627"/>
    </source>
</evidence>
<dbReference type="GO" id="GO:0001680">
    <property type="term" value="P:tRNA 3'-terminal CCA addition"/>
    <property type="evidence" value="ECO:0007669"/>
    <property type="project" value="UniProtKB-UniRule"/>
</dbReference>
<feature type="domain" description="Poly A polymerase head" evidence="12">
    <location>
        <begin position="27"/>
        <end position="147"/>
    </location>
</feature>
<dbReference type="InterPro" id="IPR023068">
    <property type="entry name" value="CCA-adding_enz_firmicutes"/>
</dbReference>
<feature type="binding site" evidence="11">
    <location>
        <position position="35"/>
    </location>
    <ligand>
        <name>CTP</name>
        <dbReference type="ChEBI" id="CHEBI:37563"/>
    </ligand>
</feature>
<dbReference type="Pfam" id="PF01743">
    <property type="entry name" value="PolyA_pol"/>
    <property type="match status" value="1"/>
</dbReference>
<evidence type="ECO:0000256" key="8">
    <source>
        <dbReference type="ARBA" id="ARBA00022840"/>
    </source>
</evidence>
<dbReference type="Proteomes" id="UP000234237">
    <property type="component" value="Chromosome"/>
</dbReference>
<name>A0A2K9J7G1_9BACI</name>
<feature type="binding site" evidence="11">
    <location>
        <position position="165"/>
    </location>
    <ligand>
        <name>ATP</name>
        <dbReference type="ChEBI" id="CHEBI:30616"/>
    </ligand>
</feature>
<feature type="binding site" evidence="11">
    <location>
        <position position="162"/>
    </location>
    <ligand>
        <name>ATP</name>
        <dbReference type="ChEBI" id="CHEBI:30616"/>
    </ligand>
</feature>
<keyword evidence="9 11" id="KW-0460">Magnesium</keyword>
<dbReference type="EC" id="2.7.7.72" evidence="11"/>
<organism evidence="15 16">
    <name type="scientific">Virgibacillus dokdonensis</name>
    <dbReference type="NCBI Taxonomy" id="302167"/>
    <lineage>
        <taxon>Bacteria</taxon>
        <taxon>Bacillati</taxon>
        <taxon>Bacillota</taxon>
        <taxon>Bacilli</taxon>
        <taxon>Bacillales</taxon>
        <taxon>Bacillaceae</taxon>
        <taxon>Virgibacillus</taxon>
    </lineage>
</organism>
<dbReference type="KEGG" id="vpn:A21D_03397"/>
<dbReference type="InterPro" id="IPR050264">
    <property type="entry name" value="Bact_CCA-adding_enz_type3_sf"/>
</dbReference>
<comment type="similarity">
    <text evidence="11">Belongs to the tRNA nucleotidyltransferase/poly(A) polymerase family. Bacterial CCA-adding enzyme type 3 subfamily.</text>
</comment>
<feature type="binding site" evidence="11">
    <location>
        <position position="35"/>
    </location>
    <ligand>
        <name>ATP</name>
        <dbReference type="ChEBI" id="CHEBI:30616"/>
    </ligand>
</feature>
<feature type="binding site" evidence="11">
    <location>
        <position position="45"/>
    </location>
    <ligand>
        <name>Mg(2+)</name>
        <dbReference type="ChEBI" id="CHEBI:18420"/>
    </ligand>
</feature>
<dbReference type="EMBL" id="CP018622">
    <property type="protein sequence ID" value="AUJ26431.1"/>
    <property type="molecule type" value="Genomic_DNA"/>
</dbReference>
<feature type="domain" description="CCA-adding enzyme C-terminal" evidence="14">
    <location>
        <begin position="272"/>
        <end position="395"/>
    </location>
</feature>
<dbReference type="PANTHER" id="PTHR46173">
    <property type="entry name" value="CCA TRNA NUCLEOTIDYLTRANSFERASE 1, MITOCHONDRIAL"/>
    <property type="match status" value="1"/>
</dbReference>
<evidence type="ECO:0000256" key="11">
    <source>
        <dbReference type="HAMAP-Rule" id="MF_01263"/>
    </source>
</evidence>
<accession>A0A2K9J7G1</accession>
<gene>
    <name evidence="11 15" type="primary">cca</name>
    <name evidence="15" type="ORF">A21D_03397</name>
</gene>
<evidence type="ECO:0000256" key="2">
    <source>
        <dbReference type="ARBA" id="ARBA00022679"/>
    </source>
</evidence>
<evidence type="ECO:0000259" key="14">
    <source>
        <dbReference type="Pfam" id="PF13735"/>
    </source>
</evidence>
<evidence type="ECO:0000313" key="15">
    <source>
        <dbReference type="EMBL" id="AUJ26431.1"/>
    </source>
</evidence>
<keyword evidence="6 11" id="KW-0547">Nucleotide-binding</keyword>
<comment type="miscellaneous">
    <text evidence="11">A single active site specifically recognizes both ATP and CTP and is responsible for their addition.</text>
</comment>
<feature type="binding site" evidence="11">
    <location>
        <position position="47"/>
    </location>
    <ligand>
        <name>Mg(2+)</name>
        <dbReference type="ChEBI" id="CHEBI:18420"/>
    </ligand>
</feature>
<feature type="binding site" evidence="11">
    <location>
        <position position="162"/>
    </location>
    <ligand>
        <name>CTP</name>
        <dbReference type="ChEBI" id="CHEBI:37563"/>
    </ligand>
</feature>
<dbReference type="HAMAP" id="MF_01263">
    <property type="entry name" value="CCA_bact_type3"/>
    <property type="match status" value="1"/>
</dbReference>
<evidence type="ECO:0000256" key="5">
    <source>
        <dbReference type="ARBA" id="ARBA00022723"/>
    </source>
</evidence>
<keyword evidence="4 11" id="KW-0548">Nucleotidyltransferase</keyword>
<keyword evidence="8 11" id="KW-0067">ATP-binding</keyword>
<comment type="subunit">
    <text evidence="11">Homodimer.</text>
</comment>
<feature type="binding site" evidence="11">
    <location>
        <position position="168"/>
    </location>
    <ligand>
        <name>CTP</name>
        <dbReference type="ChEBI" id="CHEBI:37563"/>
    </ligand>
</feature>
<feature type="binding site" evidence="11">
    <location>
        <position position="168"/>
    </location>
    <ligand>
        <name>ATP</name>
        <dbReference type="ChEBI" id="CHEBI:30616"/>
    </ligand>
</feature>
<dbReference type="CDD" id="cd05398">
    <property type="entry name" value="NT_ClassII-CCAase"/>
    <property type="match status" value="1"/>
</dbReference>
<keyword evidence="10 11" id="KW-0694">RNA-binding</keyword>
<comment type="cofactor">
    <cofactor evidence="1 11">
        <name>Mg(2+)</name>
        <dbReference type="ChEBI" id="CHEBI:18420"/>
    </cofactor>
</comment>
<dbReference type="Gene3D" id="3.30.460.10">
    <property type="entry name" value="Beta Polymerase, domain 2"/>
    <property type="match status" value="1"/>
</dbReference>
<sequence>MVIIMLAEPFQKAKPIVEKIKAHGYNVYFVGGCVRDFLLHRPIEDIDIATSAKPIELQNLFSSVIPVGIEHGTVIIRHQNESYEVTTFRIDGKYTDQRHPDDVTYVDNIEKDLERRDFTINALAMDLKGNIIDLFAGRSDLHNHVIRTVGNGEERFREDPLRIIRALRFSSQLGFTVHPDTIEHIRKVKHEMKGLAVERITREFTKLFAGDYVRHGLTYLKDLEIYEYLPVFDQHHSLILRIPRNIKPLPLFHEVLVLFHFLDRTIPLLTWVKAWKCSNKQKNAAMNLTKQLDELQANDLTPWLVYQLPRALYNSFIRLTNCLHSKKNITMEQLLQIEQTLPIASRSDIKLSGQDIIDLFPAFKQGPWIQQLLNKLERKVVAGQLPNDYYKLKEWIKWNPPAIN</sequence>
<evidence type="ECO:0000256" key="9">
    <source>
        <dbReference type="ARBA" id="ARBA00022842"/>
    </source>
</evidence>
<feature type="binding site" evidence="11">
    <location>
        <position position="32"/>
    </location>
    <ligand>
        <name>ATP</name>
        <dbReference type="ChEBI" id="CHEBI:30616"/>
    </ligand>
</feature>
<feature type="binding site" evidence="11">
    <location>
        <position position="116"/>
    </location>
    <ligand>
        <name>CTP</name>
        <dbReference type="ChEBI" id="CHEBI:37563"/>
    </ligand>
</feature>
<evidence type="ECO:0000256" key="10">
    <source>
        <dbReference type="ARBA" id="ARBA00022884"/>
    </source>
</evidence>
<keyword evidence="5 11" id="KW-0479">Metal-binding</keyword>
<dbReference type="InterPro" id="IPR032810">
    <property type="entry name" value="CCA-adding_enz_C"/>
</dbReference>
<dbReference type="Pfam" id="PF13735">
    <property type="entry name" value="tRNA_NucTran2_2"/>
    <property type="match status" value="1"/>
</dbReference>
<dbReference type="InterPro" id="IPR032828">
    <property type="entry name" value="PolyA_RNA-bd"/>
</dbReference>
<dbReference type="Gene3D" id="1.10.246.80">
    <property type="match status" value="1"/>
</dbReference>
<feature type="binding site" evidence="11">
    <location>
        <position position="159"/>
    </location>
    <ligand>
        <name>CTP</name>
        <dbReference type="ChEBI" id="CHEBI:37563"/>
    </ligand>
</feature>
<dbReference type="STRING" id="302167.GCA_900166595_02289"/>
<comment type="function">
    <text evidence="11">Catalyzes the addition and repair of the essential 3'-terminal CCA sequence in tRNAs without using a nucleic acid template. Adds these three nucleotides in the order of C, C, and A to the tRNA nucleotide-73, using CTP and ATP as substrates and producing inorganic pyrophosphate. tRNA 3'-terminal CCA addition is required both for tRNA processing and repair. Also involved in tRNA surveillance by mediating tandem CCA addition to generate a CCACCA at the 3' terminus of unstable tRNAs. While stable tRNAs receive only 3'-terminal CCA, unstable tRNAs are marked with CCACCA and rapidly degraded.</text>
</comment>
<keyword evidence="3 11" id="KW-0819">tRNA processing</keyword>
<dbReference type="GO" id="GO:0004810">
    <property type="term" value="F:CCA tRNA nucleotidyltransferase activity"/>
    <property type="evidence" value="ECO:0007669"/>
    <property type="project" value="UniProtKB-UniRule"/>
</dbReference>
<evidence type="ECO:0000313" key="16">
    <source>
        <dbReference type="Proteomes" id="UP000234237"/>
    </source>
</evidence>